<feature type="region of interest" description="Disordered" evidence="1">
    <location>
        <begin position="746"/>
        <end position="901"/>
    </location>
</feature>
<keyword evidence="3" id="KW-1185">Reference proteome</keyword>
<dbReference type="EMBL" id="CAICTM010000269">
    <property type="protein sequence ID" value="CAB9506532.1"/>
    <property type="molecule type" value="Genomic_DNA"/>
</dbReference>
<organism evidence="2 3">
    <name type="scientific">Seminavis robusta</name>
    <dbReference type="NCBI Taxonomy" id="568900"/>
    <lineage>
        <taxon>Eukaryota</taxon>
        <taxon>Sar</taxon>
        <taxon>Stramenopiles</taxon>
        <taxon>Ochrophyta</taxon>
        <taxon>Bacillariophyta</taxon>
        <taxon>Bacillariophyceae</taxon>
        <taxon>Bacillariophycidae</taxon>
        <taxon>Naviculales</taxon>
        <taxon>Naviculaceae</taxon>
        <taxon>Seminavis</taxon>
    </lineage>
</organism>
<feature type="compositionally biased region" description="Acidic residues" evidence="1">
    <location>
        <begin position="756"/>
        <end position="766"/>
    </location>
</feature>
<gene>
    <name evidence="2" type="ORF">SEMRO_270_G104210.1</name>
</gene>
<evidence type="ECO:0000313" key="2">
    <source>
        <dbReference type="EMBL" id="CAB9506532.1"/>
    </source>
</evidence>
<feature type="compositionally biased region" description="Polar residues" evidence="1">
    <location>
        <begin position="82"/>
        <end position="91"/>
    </location>
</feature>
<feature type="compositionally biased region" description="Polar residues" evidence="1">
    <location>
        <begin position="839"/>
        <end position="852"/>
    </location>
</feature>
<feature type="region of interest" description="Disordered" evidence="1">
    <location>
        <begin position="374"/>
        <end position="396"/>
    </location>
</feature>
<sequence length="978" mass="107876">MKTDTPLVVPRRRVDEDGIVQDVAVAESQSRCRRSLSPKRRGRRTLASPMRSSSSHHHRLQHDVIVRQPSKRRLLMLERANSAPNLFQQKNNARRPKRTSKTKGSNINSSRRRRTPKKSVSAKCHSRDNSLHNARQPRRNSNANSNANENSLGRWEHPQGVERRLSNTSNASRPDRSIDRSSDRSIDRSNSTCSIDSLPQKPKRNQSPEPIHHKDKQNHNCKQPIRTPDQDHDDDDDDSTEEYDDDDDDDDENSFALDNNNQKQEQKEKEKQNKPAATRTTKNTEKKIDIKLLGYTDLEEIDDNQDLFLPPPPPPQDKQNKMNHRLSIGSTMSTKSNRSANTFAPTASSLFQSRRESMGNRNLPVRASSFLDTYARPNSNSNSNNHKHFANRRRNRSMDMTLNLVTGTSPMHMHMQFNRSSTHSRNSRNSRRPSAATGTGATTTTTNRQQMQSFSSVVLGGRNSKSFRLQRPSNSNEDAARRRQQQRRCRSMDMTPSVVKRAPSPPPLPKRQQSNASSNTHVADSSFNCDVSDVMASLARDEDEEMSFFTLASSSSSGGTTRPGSVASRLSFHSVGSSHHNNSTGCHSFKQAPQRGRLSLSPSTDAHKKACSLSPARISMKKTPNNIVDLIENMDSEEGEYIIFVGNKKDLTSVDGGGDDDDDDYNDDNSTYLSIGGLSLGVNSAGFCSCHSSFRNITNGSGSHSSLGYRVELDSNKDDTSNPSLGYRDPDNQDRKIAGCLHCSSHEHEHKHDDNKDDDNDSQSEESEVHSDEEWSQSDKSSSGESNGSSTCSNHSSTDSKDDNENDHPEKQQGSSARNGPGKDSHGGGGDSEPKADVKSNSANQEKVTGTSEVDGAVSYCGKAPSDEKLTTLPNDDDVSSNERQDVPSTIVMKADGDDVGAGGAIAATNHVRRCEIDDKNNTVVSHDVAPDNVEAKGGESAVPKCAMDKIEKDGSCRSLLGRTLDSSESTDIFTYVA</sequence>
<feature type="compositionally biased region" description="Basic and acidic residues" evidence="1">
    <location>
        <begin position="264"/>
        <end position="273"/>
    </location>
</feature>
<feature type="compositionally biased region" description="Basic and acidic residues" evidence="1">
    <location>
        <begin position="173"/>
        <end position="187"/>
    </location>
</feature>
<evidence type="ECO:0000256" key="1">
    <source>
        <dbReference type="SAM" id="MobiDB-lite"/>
    </source>
</evidence>
<feature type="compositionally biased region" description="Basic and acidic residues" evidence="1">
    <location>
        <begin position="154"/>
        <end position="165"/>
    </location>
</feature>
<feature type="compositionally biased region" description="Basic residues" evidence="1">
    <location>
        <begin position="31"/>
        <end position="44"/>
    </location>
</feature>
<accession>A0A9N8HBA6</accession>
<feature type="compositionally biased region" description="Polar residues" evidence="1">
    <location>
        <begin position="463"/>
        <end position="477"/>
    </location>
</feature>
<proteinExistence type="predicted"/>
<name>A0A9N8HBA6_9STRA</name>
<feature type="compositionally biased region" description="Polar residues" evidence="1">
    <location>
        <begin position="447"/>
        <end position="456"/>
    </location>
</feature>
<feature type="compositionally biased region" description="Low complexity" evidence="1">
    <location>
        <begin position="139"/>
        <end position="151"/>
    </location>
</feature>
<dbReference type="Proteomes" id="UP001153069">
    <property type="component" value="Unassembled WGS sequence"/>
</dbReference>
<reference evidence="2" key="1">
    <citation type="submission" date="2020-06" db="EMBL/GenBank/DDBJ databases">
        <authorList>
            <consortium name="Plant Systems Biology data submission"/>
        </authorList>
    </citation>
    <scope>NUCLEOTIDE SEQUENCE</scope>
    <source>
        <strain evidence="2">D6</strain>
    </source>
</reference>
<evidence type="ECO:0000313" key="3">
    <source>
        <dbReference type="Proteomes" id="UP001153069"/>
    </source>
</evidence>
<comment type="caution">
    <text evidence="2">The sequence shown here is derived from an EMBL/GenBank/DDBJ whole genome shotgun (WGS) entry which is preliminary data.</text>
</comment>
<dbReference type="AlphaFoldDB" id="A0A9N8HBA6"/>
<feature type="compositionally biased region" description="Basic and acidic residues" evidence="1">
    <location>
        <begin position="798"/>
        <end position="811"/>
    </location>
</feature>
<feature type="compositionally biased region" description="Basic and acidic residues" evidence="1">
    <location>
        <begin position="746"/>
        <end position="755"/>
    </location>
</feature>
<protein>
    <submittedName>
        <fullName evidence="2">Uncharacterized protein</fullName>
    </submittedName>
</protein>
<feature type="compositionally biased region" description="Acidic residues" evidence="1">
    <location>
        <begin position="231"/>
        <end position="253"/>
    </location>
</feature>
<feature type="region of interest" description="Disordered" evidence="1">
    <location>
        <begin position="713"/>
        <end position="734"/>
    </location>
</feature>
<feature type="compositionally biased region" description="Polar residues" evidence="1">
    <location>
        <begin position="511"/>
        <end position="525"/>
    </location>
</feature>
<feature type="region of interest" description="Disordered" evidence="1">
    <location>
        <begin position="418"/>
        <end position="525"/>
    </location>
</feature>
<feature type="compositionally biased region" description="Basic residues" evidence="1">
    <location>
        <begin position="385"/>
        <end position="395"/>
    </location>
</feature>
<feature type="compositionally biased region" description="Low complexity" evidence="1">
    <location>
        <begin position="435"/>
        <end position="446"/>
    </location>
</feature>
<feature type="compositionally biased region" description="Basic and acidic residues" evidence="1">
    <location>
        <begin position="821"/>
        <end position="838"/>
    </location>
</feature>
<feature type="region of interest" description="Disordered" evidence="1">
    <location>
        <begin position="26"/>
        <end position="283"/>
    </location>
</feature>
<feature type="compositionally biased region" description="Low complexity" evidence="1">
    <location>
        <begin position="778"/>
        <end position="797"/>
    </location>
</feature>
<feature type="compositionally biased region" description="Basic residues" evidence="1">
    <location>
        <begin position="92"/>
        <end position="101"/>
    </location>
</feature>